<dbReference type="GeneID" id="54355699"/>
<dbReference type="OrthoDB" id="10654284at2759"/>
<gene>
    <name evidence="2" type="ORF">M421DRAFT_92393</name>
</gene>
<dbReference type="RefSeq" id="XP_033448943.1">
    <property type="nucleotide sequence ID" value="XM_033598032.1"/>
</dbReference>
<dbReference type="EMBL" id="ML978968">
    <property type="protein sequence ID" value="KAF1928695.1"/>
    <property type="molecule type" value="Genomic_DNA"/>
</dbReference>
<feature type="compositionally biased region" description="Low complexity" evidence="1">
    <location>
        <begin position="65"/>
        <end position="85"/>
    </location>
</feature>
<dbReference type="Proteomes" id="UP000800082">
    <property type="component" value="Unassembled WGS sequence"/>
</dbReference>
<sequence length="241" mass="26356">MHVDIVVMRHVSLCSQPEECVGQRHDAAGRPVRDMPWYQAHVSSPNTQTAVLSAPAVQSGRLCNRSSQSSQRARTAASPASQTPATTRFRLLQRRFLNSGHDPFWRNVLVATHSRHAVSIVQEQPPANRNAPTLWNALTTLRGAEVCAGAAENVDGTLHPCIRHKPGRHRSSAKLLIPFRRRPEIVDGSACLHSTAFASGFLTLQDVGPSLWRAECLSLLEPEPALSTCATPPQHEYKGSS</sequence>
<protein>
    <submittedName>
        <fullName evidence="2">Uncharacterized protein</fullName>
    </submittedName>
</protein>
<accession>A0A6A5RJZ9</accession>
<evidence type="ECO:0000313" key="2">
    <source>
        <dbReference type="EMBL" id="KAF1928695.1"/>
    </source>
</evidence>
<dbReference type="AlphaFoldDB" id="A0A6A5RJZ9"/>
<proteinExistence type="predicted"/>
<feature type="region of interest" description="Disordered" evidence="1">
    <location>
        <begin position="64"/>
        <end position="85"/>
    </location>
</feature>
<reference evidence="2" key="1">
    <citation type="journal article" date="2020" name="Stud. Mycol.">
        <title>101 Dothideomycetes genomes: a test case for predicting lifestyles and emergence of pathogens.</title>
        <authorList>
            <person name="Haridas S."/>
            <person name="Albert R."/>
            <person name="Binder M."/>
            <person name="Bloem J."/>
            <person name="Labutti K."/>
            <person name="Salamov A."/>
            <person name="Andreopoulos B."/>
            <person name="Baker S."/>
            <person name="Barry K."/>
            <person name="Bills G."/>
            <person name="Bluhm B."/>
            <person name="Cannon C."/>
            <person name="Castanera R."/>
            <person name="Culley D."/>
            <person name="Daum C."/>
            <person name="Ezra D."/>
            <person name="Gonzalez J."/>
            <person name="Henrissat B."/>
            <person name="Kuo A."/>
            <person name="Liang C."/>
            <person name="Lipzen A."/>
            <person name="Lutzoni F."/>
            <person name="Magnuson J."/>
            <person name="Mondo S."/>
            <person name="Nolan M."/>
            <person name="Ohm R."/>
            <person name="Pangilinan J."/>
            <person name="Park H.-J."/>
            <person name="Ramirez L."/>
            <person name="Alfaro M."/>
            <person name="Sun H."/>
            <person name="Tritt A."/>
            <person name="Yoshinaga Y."/>
            <person name="Zwiers L.-H."/>
            <person name="Turgeon B."/>
            <person name="Goodwin S."/>
            <person name="Spatafora J."/>
            <person name="Crous P."/>
            <person name="Grigoriev I."/>
        </authorList>
    </citation>
    <scope>NUCLEOTIDE SEQUENCE</scope>
    <source>
        <strain evidence="2">CBS 183.55</strain>
    </source>
</reference>
<evidence type="ECO:0000313" key="3">
    <source>
        <dbReference type="Proteomes" id="UP000800082"/>
    </source>
</evidence>
<evidence type="ECO:0000256" key="1">
    <source>
        <dbReference type="SAM" id="MobiDB-lite"/>
    </source>
</evidence>
<name>A0A6A5RJZ9_9PLEO</name>
<keyword evidence="3" id="KW-1185">Reference proteome</keyword>
<organism evidence="2 3">
    <name type="scientific">Didymella exigua CBS 183.55</name>
    <dbReference type="NCBI Taxonomy" id="1150837"/>
    <lineage>
        <taxon>Eukaryota</taxon>
        <taxon>Fungi</taxon>
        <taxon>Dikarya</taxon>
        <taxon>Ascomycota</taxon>
        <taxon>Pezizomycotina</taxon>
        <taxon>Dothideomycetes</taxon>
        <taxon>Pleosporomycetidae</taxon>
        <taxon>Pleosporales</taxon>
        <taxon>Pleosporineae</taxon>
        <taxon>Didymellaceae</taxon>
        <taxon>Didymella</taxon>
    </lineage>
</organism>